<sequence length="99" mass="11011">MRGPECNSGDIELELDSLVCPENLLCSESLSPDSEGQAEEVEQVPYKVDTYCKACGTGVRLCVLASRLAILTFEQLLTFELSLLCPSCSRTHFRHGRHY</sequence>
<evidence type="ECO:0000256" key="15">
    <source>
        <dbReference type="ARBA" id="ARBA00023258"/>
    </source>
</evidence>
<proteinExistence type="inferred from homology"/>
<keyword evidence="1 18" id="KW-1121">Modulation of host cell cycle by virus</keyword>
<keyword evidence="12 18" id="KW-0010">Activator</keyword>
<evidence type="ECO:0000256" key="7">
    <source>
        <dbReference type="ARBA" id="ARBA00022771"/>
    </source>
</evidence>
<keyword evidence="16 18" id="KW-0899">Viral immunoevasion</keyword>
<comment type="function">
    <text evidence="19">E7 protein has both transforming and trans-activating activities.</text>
</comment>
<dbReference type="GO" id="GO:0039502">
    <property type="term" value="P:symbiont-mediated suppression of host type I interferon-mediated signaling pathway"/>
    <property type="evidence" value="ECO:0007669"/>
    <property type="project" value="UniProtKB-UniRule"/>
</dbReference>
<dbReference type="GO" id="GO:0003700">
    <property type="term" value="F:DNA-binding transcription factor activity"/>
    <property type="evidence" value="ECO:0007669"/>
    <property type="project" value="UniProtKB-UniRule"/>
</dbReference>
<protein>
    <recommendedName>
        <fullName evidence="18 19">Protein E7</fullName>
    </recommendedName>
</protein>
<keyword evidence="3 18" id="KW-1048">Host nucleus</keyword>
<keyword evidence="13 18" id="KW-0804">Transcription</keyword>
<feature type="short sequence motif" description="LXCXE motif; interaction with host RB1 and TMEM173/STING" evidence="18">
    <location>
        <begin position="24"/>
        <end position="28"/>
    </location>
</feature>
<keyword evidence="10 18" id="KW-0805">Transcription regulation</keyword>
<comment type="similarity">
    <text evidence="18 19">Belongs to the papillomaviridae E7 protein family.</text>
</comment>
<dbReference type="EMBL" id="MG063749">
    <property type="protein sequence ID" value="AVN89946.1"/>
    <property type="molecule type" value="Genomic_DNA"/>
</dbReference>
<keyword evidence="14 18" id="KW-1035">Host cytoplasm</keyword>
<dbReference type="GO" id="GO:0008270">
    <property type="term" value="F:zinc ion binding"/>
    <property type="evidence" value="ECO:0007669"/>
    <property type="project" value="UniProtKB-KW"/>
</dbReference>
<keyword evidence="7 18" id="KW-0863">Zinc-finger</keyword>
<accession>A0A2P1IUY1</accession>
<keyword evidence="15" id="KW-0922">Interferon antiviral system evasion</keyword>
<dbReference type="GO" id="GO:0039645">
    <property type="term" value="P:symbiont-mediated perturbation of host cell cycle G1/S transition checkpoint"/>
    <property type="evidence" value="ECO:0007669"/>
    <property type="project" value="UniProtKB-UniRule"/>
</dbReference>
<evidence type="ECO:0000256" key="19">
    <source>
        <dbReference type="PIRNR" id="PIRNR003407"/>
    </source>
</evidence>
<dbReference type="Pfam" id="PF00527">
    <property type="entry name" value="E7"/>
    <property type="match status" value="1"/>
</dbReference>
<evidence type="ECO:0000256" key="5">
    <source>
        <dbReference type="ARBA" id="ARBA00022632"/>
    </source>
</evidence>
<keyword evidence="4 18" id="KW-0945">Host-virus interaction</keyword>
<evidence type="ECO:0000256" key="17">
    <source>
        <dbReference type="ARBA" id="ARBA00023309"/>
    </source>
</evidence>
<evidence type="ECO:0000256" key="9">
    <source>
        <dbReference type="ARBA" id="ARBA00022833"/>
    </source>
</evidence>
<dbReference type="Gene3D" id="3.30.160.330">
    <property type="match status" value="1"/>
</dbReference>
<dbReference type="HAMAP" id="MF_04004">
    <property type="entry name" value="PPV_E7"/>
    <property type="match status" value="1"/>
</dbReference>
<comment type="PTM">
    <text evidence="18">Highly phosphorylated.</text>
</comment>
<name>A0A2P1IUY1_9PAPI</name>
<evidence type="ECO:0000256" key="1">
    <source>
        <dbReference type="ARBA" id="ARBA00022504"/>
    </source>
</evidence>
<organism evidence="20">
    <name type="scientific">Human papillomavirus</name>
    <dbReference type="NCBI Taxonomy" id="10566"/>
    <lineage>
        <taxon>Viruses</taxon>
        <taxon>Monodnaviria</taxon>
        <taxon>Shotokuvirae</taxon>
        <taxon>Cossaviricota</taxon>
        <taxon>Papovaviricetes</taxon>
        <taxon>Zurhausenvirales</taxon>
        <taxon>Papillomaviridae</taxon>
    </lineage>
</organism>
<keyword evidence="11 18" id="KW-0238">DNA-binding</keyword>
<keyword evidence="9 18" id="KW-0862">Zinc</keyword>
<keyword evidence="17 18" id="KW-1078">G1/S host cell cycle checkpoint dysregulation by virus</keyword>
<evidence type="ECO:0000256" key="6">
    <source>
        <dbReference type="ARBA" id="ARBA00022723"/>
    </source>
</evidence>
<evidence type="ECO:0000256" key="10">
    <source>
        <dbReference type="ARBA" id="ARBA00023015"/>
    </source>
</evidence>
<dbReference type="GO" id="GO:0042025">
    <property type="term" value="C:host cell nucleus"/>
    <property type="evidence" value="ECO:0007669"/>
    <property type="project" value="UniProtKB-SubCell"/>
</dbReference>
<evidence type="ECO:0000256" key="16">
    <source>
        <dbReference type="ARBA" id="ARBA00023280"/>
    </source>
</evidence>
<evidence type="ECO:0000256" key="8">
    <source>
        <dbReference type="ARBA" id="ARBA00022830"/>
    </source>
</evidence>
<dbReference type="GO" id="GO:0003677">
    <property type="term" value="F:DNA binding"/>
    <property type="evidence" value="ECO:0007669"/>
    <property type="project" value="UniProtKB-UniRule"/>
</dbReference>
<evidence type="ECO:0000256" key="3">
    <source>
        <dbReference type="ARBA" id="ARBA00022562"/>
    </source>
</evidence>
<comment type="function">
    <text evidence="18">Plays a role in viral genome replication by driving entry of quiescent cells into the cell cycle. Stimulation of progression from G1 to S phase allows the virus to efficiently use the cellular DNA replicating machinery to achieve viral genome replication. E7 protein has both transforming and trans-activating activities. Induces the disassembly of the E2F1 transcription factor from RB1, with subsequent transcriptional activation of E2F1-regulated S-phase genes. Interferes with host histone deacetylation mediated by HDAC1 and HDAC2, leading to transcription activation. Plays also a role in the inhibition of both antiviral and antiproliferative functions of host interferon alpha. Interaction with host TMEM173/STING impairs the ability of TMEM173/STING to sense cytosolic DNA and promote the production of type I interferon (IFN-alpha and IFN-beta).</text>
</comment>
<comment type="subcellular location">
    <subcellularLocation>
        <location evidence="18">Host cytoplasm</location>
    </subcellularLocation>
    <subcellularLocation>
        <location evidence="18">Host nucleus</location>
    </subcellularLocation>
    <text evidence="18">Predominantly found in the host nucleus.</text>
</comment>
<evidence type="ECO:0000256" key="2">
    <source>
        <dbReference type="ARBA" id="ARBA00022518"/>
    </source>
</evidence>
<dbReference type="GO" id="GO:0019904">
    <property type="term" value="F:protein domain specific binding"/>
    <property type="evidence" value="ECO:0007669"/>
    <property type="project" value="UniProtKB-UniRule"/>
</dbReference>
<dbReference type="InterPro" id="IPR000148">
    <property type="entry name" value="Papilloma_E7"/>
</dbReference>
<comment type="domain">
    <text evidence="18">The E7 terminal domain is an intrinsically disordered domain, whose flexibility and conformational transitions confer target adaptability to the oncoprotein. It allows adaptation to a variety of protein targets and exposes the PEST degradation sequence that regulates its turnover in the cell.</text>
</comment>
<dbReference type="GO" id="GO:0030430">
    <property type="term" value="C:host cell cytoplasm"/>
    <property type="evidence" value="ECO:0007669"/>
    <property type="project" value="UniProtKB-SubCell"/>
</dbReference>
<evidence type="ECO:0000256" key="18">
    <source>
        <dbReference type="HAMAP-Rule" id="MF_04004"/>
    </source>
</evidence>
<comment type="caution">
    <text evidence="18">Lacks conserved residue(s) required for the propagation of feature annotation.</text>
</comment>
<keyword evidence="8 18" id="KW-1114">Inhibition of host interferon signaling pathway by virus</keyword>
<dbReference type="GO" id="GO:0052170">
    <property type="term" value="P:symbiont-mediated suppression of host innate immune response"/>
    <property type="evidence" value="ECO:0007669"/>
    <property type="project" value="UniProtKB-KW"/>
</dbReference>
<dbReference type="GO" id="GO:0006351">
    <property type="term" value="P:DNA-templated transcription"/>
    <property type="evidence" value="ECO:0007669"/>
    <property type="project" value="UniProtKB-UniRule"/>
</dbReference>
<evidence type="ECO:0000256" key="13">
    <source>
        <dbReference type="ARBA" id="ARBA00023163"/>
    </source>
</evidence>
<feature type="zinc finger region" evidence="18">
    <location>
        <begin position="52"/>
        <end position="88"/>
    </location>
</feature>
<feature type="short sequence motif" description="Nuclear export signal" evidence="18">
    <location>
        <begin position="70"/>
        <end position="78"/>
    </location>
</feature>
<comment type="subunit">
    <text evidence="18">Homodimer. Homooligomer. Interacts with host RB1; this interaction induces dissociation of RB1-E2F1 complex thereby disrupting RB1 activity. Interacts with host EP300; this interaction represses EP300 transcriptional activity. Interacts with protein E2; this interaction inhibits E7 oncogenic activity. Interacts with host TMEM173/STING; this interaction impairs the ability of TMEM173/STING to sense cytosolic DNA and promote the production of type I interferon (IFN-alpha and IFN-beta).</text>
</comment>
<evidence type="ECO:0000256" key="4">
    <source>
        <dbReference type="ARBA" id="ARBA00022581"/>
    </source>
</evidence>
<keyword evidence="6 18" id="KW-0479">Metal-binding</keyword>
<keyword evidence="2 18" id="KW-0244">Early protein</keyword>
<gene>
    <name evidence="18 20" type="primary">E7</name>
</gene>
<reference evidence="20" key="1">
    <citation type="submission" date="2017-10" db="EMBL/GenBank/DDBJ databases">
        <authorList>
            <person name="Banno H."/>
            <person name="Chua N.-H."/>
        </authorList>
    </citation>
    <scope>NUCLEOTIDE SEQUENCE</scope>
    <source>
        <strain evidence="20">MTS3</strain>
    </source>
</reference>
<evidence type="ECO:0000313" key="20">
    <source>
        <dbReference type="EMBL" id="AVN89946.1"/>
    </source>
</evidence>
<evidence type="ECO:0000256" key="11">
    <source>
        <dbReference type="ARBA" id="ARBA00023125"/>
    </source>
</evidence>
<evidence type="ECO:0000256" key="14">
    <source>
        <dbReference type="ARBA" id="ARBA00023200"/>
    </source>
</evidence>
<dbReference type="PIRSF" id="PIRSF003407">
    <property type="entry name" value="Papvi_E7"/>
    <property type="match status" value="1"/>
</dbReference>
<evidence type="ECO:0000256" key="12">
    <source>
        <dbReference type="ARBA" id="ARBA00023159"/>
    </source>
</evidence>
<keyword evidence="5 18" id="KW-1090">Inhibition of host innate immune response by virus</keyword>
<dbReference type="SUPFAM" id="SSF161234">
    <property type="entry name" value="E7 C-terminal domain-like"/>
    <property type="match status" value="1"/>
</dbReference>